<feature type="region of interest" description="Disordered" evidence="1">
    <location>
        <begin position="104"/>
        <end position="143"/>
    </location>
</feature>
<dbReference type="InterPro" id="IPR032675">
    <property type="entry name" value="LRR_dom_sf"/>
</dbReference>
<dbReference type="AlphaFoldDB" id="M3INX4"/>
<feature type="compositionally biased region" description="Acidic residues" evidence="1">
    <location>
        <begin position="122"/>
        <end position="142"/>
    </location>
</feature>
<evidence type="ECO:0000313" key="3">
    <source>
        <dbReference type="Proteomes" id="UP000011777"/>
    </source>
</evidence>
<dbReference type="STRING" id="1245528.M3INX4"/>
<dbReference type="Gene3D" id="3.80.10.10">
    <property type="entry name" value="Ribonuclease Inhibitor"/>
    <property type="match status" value="1"/>
</dbReference>
<gene>
    <name evidence="2" type="ORF">G210_1396</name>
</gene>
<evidence type="ECO:0000256" key="1">
    <source>
        <dbReference type="SAM" id="MobiDB-lite"/>
    </source>
</evidence>
<proteinExistence type="predicted"/>
<dbReference type="OrthoDB" id="9994419at2759"/>
<dbReference type="Proteomes" id="UP000011777">
    <property type="component" value="Unassembled WGS sequence"/>
</dbReference>
<sequence>MNFNLDHKKYLEKIKSNIFKKQQQQNQQQQQYPLPDSSLTTTTTSDFIDDDLSLVPITSPPDNPNQYPSHFFLSPVTSNESHNLYSDSPFNDLHHDELSVDNTIRDQSPASSIVPVSKNTNDEGDDMIVDEEPHPEEEEEEPFSPLLSLPLEILYNILEYVYADNDISSINANLENFANTIPLLSKKFHHLSLCFLYKYTIFNRPHSFDKFLNNLLANPIIGKYVEFMDFQQFTSIGLGRTGRMNQEIQMVTYKTISKALSMTPNLLEFLASENIQDDLNVSVLDLLFNKLLKIKALDFCGASSELFANAFDELIITRDELSITKLSFHDCSNLSSDVFGKIFPHLVNLQRLDLNHTSITSSILLTLPSSIQLTHLSLARCSKLTTKDLINFLVNHPSVSHGSLTWLNLQIDSNVVSPLSDIYLLYTLKHLNAPYLKYLNIGGMPINYKILLTIKQKFPHLESLNISHAQISLDELTQTITPTSPDSSCCLKYLDLTGIKSLSKNISSFMKRIPSNIEAIEYDYKLLYDNTGNGNHIKIQPLQTSYIEEMAPPMTWKFYDNEGRRCWIYKTDNNIDIDTISDKGGCVGSNLVFYDLETGNKIVNTVKKPVFLKYASRKINCSIGYYNLNGYKSKKLKKKSVIEGDGNGNGESCWPVEFSQRGIYNYYSLNVK</sequence>
<feature type="region of interest" description="Disordered" evidence="1">
    <location>
        <begin position="19"/>
        <end position="44"/>
    </location>
</feature>
<feature type="compositionally biased region" description="Low complexity" evidence="1">
    <location>
        <begin position="22"/>
        <end position="44"/>
    </location>
</feature>
<comment type="caution">
    <text evidence="2">The sequence shown here is derived from an EMBL/GenBank/DDBJ whole genome shotgun (WGS) entry which is preliminary data.</text>
</comment>
<dbReference type="eggNOG" id="ENOG502R9EV">
    <property type="taxonomic scope" value="Eukaryota"/>
</dbReference>
<dbReference type="HOGENOM" id="CLU_015160_1_0_1"/>
<organism evidence="2 3">
    <name type="scientific">Candida maltosa (strain Xu316)</name>
    <name type="common">Yeast</name>
    <dbReference type="NCBI Taxonomy" id="1245528"/>
    <lineage>
        <taxon>Eukaryota</taxon>
        <taxon>Fungi</taxon>
        <taxon>Dikarya</taxon>
        <taxon>Ascomycota</taxon>
        <taxon>Saccharomycotina</taxon>
        <taxon>Pichiomycetes</taxon>
        <taxon>Debaryomycetaceae</taxon>
        <taxon>Candida/Lodderomyces clade</taxon>
        <taxon>Candida</taxon>
    </lineage>
</organism>
<keyword evidence="3" id="KW-1185">Reference proteome</keyword>
<protein>
    <submittedName>
        <fullName evidence="2">Uncharacterized protein</fullName>
    </submittedName>
</protein>
<accession>M3INX4</accession>
<reference evidence="2 3" key="1">
    <citation type="submission" date="2013-02" db="EMBL/GenBank/DDBJ databases">
        <title>Genome sequence of Candida maltosa Xu316, a potential industrial strain for xylitol and ethanol production.</title>
        <authorList>
            <person name="Yu J."/>
            <person name="Wang Q."/>
            <person name="Geng X."/>
            <person name="Bao W."/>
            <person name="He P."/>
            <person name="Cai J."/>
        </authorList>
    </citation>
    <scope>NUCLEOTIDE SEQUENCE [LARGE SCALE GENOMIC DNA]</scope>
    <source>
        <strain evidence="3">Xu316</strain>
    </source>
</reference>
<dbReference type="EMBL" id="AOGT01001259">
    <property type="protein sequence ID" value="EMG48096.1"/>
    <property type="molecule type" value="Genomic_DNA"/>
</dbReference>
<evidence type="ECO:0000313" key="2">
    <source>
        <dbReference type="EMBL" id="EMG48096.1"/>
    </source>
</evidence>
<dbReference type="SUPFAM" id="SSF52047">
    <property type="entry name" value="RNI-like"/>
    <property type="match status" value="1"/>
</dbReference>
<dbReference type="OMA" id="ERGMYRY"/>
<name>M3INX4_CANMX</name>